<evidence type="ECO:0000256" key="1">
    <source>
        <dbReference type="SAM" id="MobiDB-lite"/>
    </source>
</evidence>
<organism evidence="3 4">
    <name type="scientific">Cyclotella cryptica</name>
    <dbReference type="NCBI Taxonomy" id="29204"/>
    <lineage>
        <taxon>Eukaryota</taxon>
        <taxon>Sar</taxon>
        <taxon>Stramenopiles</taxon>
        <taxon>Ochrophyta</taxon>
        <taxon>Bacillariophyta</taxon>
        <taxon>Coscinodiscophyceae</taxon>
        <taxon>Thalassiosirophycidae</taxon>
        <taxon>Stephanodiscales</taxon>
        <taxon>Stephanodiscaceae</taxon>
        <taxon>Cyclotella</taxon>
    </lineage>
</organism>
<proteinExistence type="predicted"/>
<gene>
    <name evidence="3" type="ORF">HJC23_010879</name>
</gene>
<name>A0ABD3QPS0_9STRA</name>
<comment type="caution">
    <text evidence="3">The sequence shown here is derived from an EMBL/GenBank/DDBJ whole genome shotgun (WGS) entry which is preliminary data.</text>
</comment>
<dbReference type="PANTHER" id="PTHR33418:SF1">
    <property type="entry name" value="HELICASE-ASSOCIATED DOMAIN-CONTAINING PROTEIN"/>
    <property type="match status" value="1"/>
</dbReference>
<evidence type="ECO:0000313" key="4">
    <source>
        <dbReference type="Proteomes" id="UP001516023"/>
    </source>
</evidence>
<dbReference type="InterPro" id="IPR005114">
    <property type="entry name" value="Helicase_assoc"/>
</dbReference>
<dbReference type="PANTHER" id="PTHR33418">
    <property type="entry name" value="HELICASE-ASSOCIATED"/>
    <property type="match status" value="1"/>
</dbReference>
<dbReference type="Proteomes" id="UP001516023">
    <property type="component" value="Unassembled WGS sequence"/>
</dbReference>
<accession>A0ABD3QPS0</accession>
<dbReference type="Gene3D" id="6.10.140.530">
    <property type="match status" value="1"/>
</dbReference>
<dbReference type="AlphaFoldDB" id="A0ABD3QPS0"/>
<feature type="region of interest" description="Disordered" evidence="1">
    <location>
        <begin position="191"/>
        <end position="217"/>
    </location>
</feature>
<sequence>MFHLLDGVPRPVSDALVAASISSSESATQSMNNVLAEIEKAVHEVPPSMKDALAAAVSSLGATCEENLATLYLCFSNEFDMVKKEHECRFSRIESENKSLILRVEQQANQLNMLLAKHQTEIDTSYHHSHIFSQSEQGCNEQLHGDQKQAFKKTLASTLSSYSAKCPNEQKMPACVAMVSQQEESNAVDRRYHQTNKTHQAQAECDQKHHHGPTSSFNIIQSTSQVSSCATGSPLSSQEKYKDVWNKHFNKLIEYKKRFGNCHVPLTYSENPSLALWVNEASSLNGSIHCVLPIKLAAKKKSLTSVLSLFNVFCKQQRVHYRNGLVGKTPTLSRIQIRCLEEIGFRWVAALLASWDDRFVSIAQILNRCPVLLRLMLIYFVLLGFHNPAEATR</sequence>
<dbReference type="EMBL" id="JABMIG020000022">
    <property type="protein sequence ID" value="KAL3802123.1"/>
    <property type="molecule type" value="Genomic_DNA"/>
</dbReference>
<reference evidence="3 4" key="1">
    <citation type="journal article" date="2020" name="G3 (Bethesda)">
        <title>Improved Reference Genome for Cyclotella cryptica CCMP332, a Model for Cell Wall Morphogenesis, Salinity Adaptation, and Lipid Production in Diatoms (Bacillariophyta).</title>
        <authorList>
            <person name="Roberts W.R."/>
            <person name="Downey K.M."/>
            <person name="Ruck E.C."/>
            <person name="Traller J.C."/>
            <person name="Alverson A.J."/>
        </authorList>
    </citation>
    <scope>NUCLEOTIDE SEQUENCE [LARGE SCALE GENOMIC DNA]</scope>
    <source>
        <strain evidence="3 4">CCMP332</strain>
    </source>
</reference>
<evidence type="ECO:0000313" key="3">
    <source>
        <dbReference type="EMBL" id="KAL3802123.1"/>
    </source>
</evidence>
<keyword evidence="4" id="KW-1185">Reference proteome</keyword>
<dbReference type="Pfam" id="PF03457">
    <property type="entry name" value="HA"/>
    <property type="match status" value="1"/>
</dbReference>
<evidence type="ECO:0000259" key="2">
    <source>
        <dbReference type="Pfam" id="PF03457"/>
    </source>
</evidence>
<feature type="domain" description="Helicase-associated" evidence="2">
    <location>
        <begin position="243"/>
        <end position="280"/>
    </location>
</feature>
<protein>
    <recommendedName>
        <fullName evidence="2">Helicase-associated domain-containing protein</fullName>
    </recommendedName>
</protein>